<keyword evidence="7" id="KW-1185">Reference proteome</keyword>
<evidence type="ECO:0000256" key="3">
    <source>
        <dbReference type="ARBA" id="ARBA00023242"/>
    </source>
</evidence>
<dbReference type="OrthoDB" id="679180at2759"/>
<evidence type="ECO:0000256" key="1">
    <source>
        <dbReference type="ARBA" id="ARBA00004123"/>
    </source>
</evidence>
<feature type="region of interest" description="Disordered" evidence="4">
    <location>
        <begin position="211"/>
        <end position="284"/>
    </location>
</feature>
<dbReference type="EMBL" id="CM029049">
    <property type="protein sequence ID" value="KAG2572814.1"/>
    <property type="molecule type" value="Genomic_DNA"/>
</dbReference>
<evidence type="ECO:0000256" key="2">
    <source>
        <dbReference type="ARBA" id="ARBA00009057"/>
    </source>
</evidence>
<feature type="compositionally biased region" description="Low complexity" evidence="4">
    <location>
        <begin position="251"/>
        <end position="271"/>
    </location>
</feature>
<name>A0A8T0QNJ2_PANVG</name>
<dbReference type="GO" id="GO:0005634">
    <property type="term" value="C:nucleus"/>
    <property type="evidence" value="ECO:0007669"/>
    <property type="project" value="UniProtKB-SubCell"/>
</dbReference>
<sequence>MHACFHGGGSRVAKSVGIIAKSMKALSLIKVRAAGRGEEEARAPRRQRRRRRRRHRGRSQEAEAPREKDAAAASSSSSSASSSAKIAPAQPHEGDAGDHRKDRLRAGEEQREHGGATHEHCDKCCSPLEGGGGGAADEEEAAAGAADSDREWAAEPEPGVLMTLVSRGDGTNHLRRIRFSEEYFGDAWAAQSWWADNCDRIVELYSVVVQPEHPSHSDEDDDDDPAAPVTPCQSEDDDHQHPDGIGELEYSASCSASASASGGSTSNFSGPSSGGGSGSANKVDSPILGLVTEADSFTGAAQTKHSHKTRQGQ</sequence>
<evidence type="ECO:0000313" key="6">
    <source>
        <dbReference type="EMBL" id="KAG2572814.1"/>
    </source>
</evidence>
<feature type="region of interest" description="Disordered" evidence="4">
    <location>
        <begin position="31"/>
        <end position="157"/>
    </location>
</feature>
<feature type="domain" description="BRX" evidence="5">
    <location>
        <begin position="150"/>
        <end position="206"/>
    </location>
</feature>
<protein>
    <recommendedName>
        <fullName evidence="5">BRX domain-containing protein</fullName>
    </recommendedName>
</protein>
<dbReference type="PANTHER" id="PTHR46058">
    <property type="entry name" value="PROTEIN BREVIS RADIX-LIKE 1"/>
    <property type="match status" value="1"/>
</dbReference>
<feature type="region of interest" description="Disordered" evidence="4">
    <location>
        <begin position="294"/>
        <end position="313"/>
    </location>
</feature>
<dbReference type="PROSITE" id="PS51514">
    <property type="entry name" value="BRX"/>
    <property type="match status" value="1"/>
</dbReference>
<comment type="caution">
    <text evidence="6">The sequence shown here is derived from an EMBL/GenBank/DDBJ whole genome shotgun (WGS) entry which is preliminary data.</text>
</comment>
<evidence type="ECO:0000313" key="7">
    <source>
        <dbReference type="Proteomes" id="UP000823388"/>
    </source>
</evidence>
<reference evidence="6" key="1">
    <citation type="submission" date="2020-05" db="EMBL/GenBank/DDBJ databases">
        <title>WGS assembly of Panicum virgatum.</title>
        <authorList>
            <person name="Lovell J.T."/>
            <person name="Jenkins J."/>
            <person name="Shu S."/>
            <person name="Juenger T.E."/>
            <person name="Schmutz J."/>
        </authorList>
    </citation>
    <scope>NUCLEOTIDE SEQUENCE</scope>
    <source>
        <strain evidence="6">AP13</strain>
    </source>
</reference>
<feature type="compositionally biased region" description="Basic and acidic residues" evidence="4">
    <location>
        <begin position="58"/>
        <end position="70"/>
    </location>
</feature>
<dbReference type="InterPro" id="IPR044532">
    <property type="entry name" value="BRX-like"/>
</dbReference>
<feature type="compositionally biased region" description="Basic and acidic residues" evidence="4">
    <location>
        <begin position="92"/>
        <end position="123"/>
    </location>
</feature>
<organism evidence="6 7">
    <name type="scientific">Panicum virgatum</name>
    <name type="common">Blackwell switchgrass</name>
    <dbReference type="NCBI Taxonomy" id="38727"/>
    <lineage>
        <taxon>Eukaryota</taxon>
        <taxon>Viridiplantae</taxon>
        <taxon>Streptophyta</taxon>
        <taxon>Embryophyta</taxon>
        <taxon>Tracheophyta</taxon>
        <taxon>Spermatophyta</taxon>
        <taxon>Magnoliopsida</taxon>
        <taxon>Liliopsida</taxon>
        <taxon>Poales</taxon>
        <taxon>Poaceae</taxon>
        <taxon>PACMAD clade</taxon>
        <taxon>Panicoideae</taxon>
        <taxon>Panicodae</taxon>
        <taxon>Paniceae</taxon>
        <taxon>Panicinae</taxon>
        <taxon>Panicum</taxon>
        <taxon>Panicum sect. Hiantes</taxon>
    </lineage>
</organism>
<proteinExistence type="inferred from homology"/>
<feature type="compositionally biased region" description="Basic residues" evidence="4">
    <location>
        <begin position="304"/>
        <end position="313"/>
    </location>
</feature>
<evidence type="ECO:0000259" key="5">
    <source>
        <dbReference type="PROSITE" id="PS51514"/>
    </source>
</evidence>
<feature type="compositionally biased region" description="Basic residues" evidence="4">
    <location>
        <begin position="44"/>
        <end position="57"/>
    </location>
</feature>
<dbReference type="PANTHER" id="PTHR46058:SF4">
    <property type="entry name" value="OS04G0475250 PROTEIN"/>
    <property type="match status" value="1"/>
</dbReference>
<comment type="subcellular location">
    <subcellularLocation>
        <location evidence="1">Nucleus</location>
    </subcellularLocation>
</comment>
<dbReference type="Pfam" id="PF08381">
    <property type="entry name" value="BRX"/>
    <property type="match status" value="1"/>
</dbReference>
<dbReference type="InterPro" id="IPR013591">
    <property type="entry name" value="Brevis_radix_dom"/>
</dbReference>
<dbReference type="AlphaFoldDB" id="A0A8T0QNJ2"/>
<dbReference type="Proteomes" id="UP000823388">
    <property type="component" value="Chromosome 7K"/>
</dbReference>
<evidence type="ECO:0000256" key="4">
    <source>
        <dbReference type="SAM" id="MobiDB-lite"/>
    </source>
</evidence>
<keyword evidence="3" id="KW-0539">Nucleus</keyword>
<feature type="compositionally biased region" description="Low complexity" evidence="4">
    <location>
        <begin position="71"/>
        <end position="84"/>
    </location>
</feature>
<comment type="similarity">
    <text evidence="2">Belongs to the BRX family.</text>
</comment>
<accession>A0A8T0QNJ2</accession>
<gene>
    <name evidence="6" type="ORF">PVAP13_7KG202900</name>
</gene>